<proteinExistence type="predicted"/>
<dbReference type="InterPro" id="IPR003339">
    <property type="entry name" value="ABC/ECF_trnsptr_transmembrane"/>
</dbReference>
<keyword evidence="4 5" id="KW-0472">Membrane</keyword>
<evidence type="ECO:0000256" key="2">
    <source>
        <dbReference type="ARBA" id="ARBA00022692"/>
    </source>
</evidence>
<evidence type="ECO:0000256" key="5">
    <source>
        <dbReference type="SAM" id="Phobius"/>
    </source>
</evidence>
<dbReference type="GO" id="GO:0005886">
    <property type="term" value="C:plasma membrane"/>
    <property type="evidence" value="ECO:0007669"/>
    <property type="project" value="UniProtKB-ARBA"/>
</dbReference>
<name>A0A0V8GEP8_9BACL</name>
<evidence type="ECO:0000313" key="7">
    <source>
        <dbReference type="EMBL" id="KTR25397.1"/>
    </source>
</evidence>
<dbReference type="Pfam" id="PF02361">
    <property type="entry name" value="CbiQ"/>
    <property type="match status" value="1"/>
</dbReference>
<dbReference type="GeneID" id="90837703"/>
<comment type="subcellular location">
    <subcellularLocation>
        <location evidence="1">Membrane</location>
        <topology evidence="1">Multi-pass membrane protein</topology>
    </subcellularLocation>
</comment>
<dbReference type="Proteomes" id="UP000053797">
    <property type="component" value="Unassembled WGS sequence"/>
</dbReference>
<dbReference type="Proteomes" id="UP000072605">
    <property type="component" value="Unassembled WGS sequence"/>
</dbReference>
<evidence type="ECO:0000256" key="1">
    <source>
        <dbReference type="ARBA" id="ARBA00004141"/>
    </source>
</evidence>
<reference evidence="7 9" key="2">
    <citation type="journal article" date="2016" name="Front. Microbiol.">
        <title>Genomic Resource of Rice Seed Associated Bacteria.</title>
        <authorList>
            <person name="Midha S."/>
            <person name="Bansal K."/>
            <person name="Sharma S."/>
            <person name="Kumar N."/>
            <person name="Patil P.P."/>
            <person name="Chaudhry V."/>
            <person name="Patil P.B."/>
        </authorList>
    </citation>
    <scope>NUCLEOTIDE SEQUENCE [LARGE SCALE GENOMIC DNA]</scope>
    <source>
        <strain evidence="7 9">RSA11</strain>
    </source>
</reference>
<comment type="caution">
    <text evidence="6">The sequence shown here is derived from an EMBL/GenBank/DDBJ whole genome shotgun (WGS) entry which is preliminary data.</text>
</comment>
<organism evidence="6 8">
    <name type="scientific">Exiguobacterium indicum</name>
    <dbReference type="NCBI Taxonomy" id="296995"/>
    <lineage>
        <taxon>Bacteria</taxon>
        <taxon>Bacillati</taxon>
        <taxon>Bacillota</taxon>
        <taxon>Bacilli</taxon>
        <taxon>Bacillales</taxon>
        <taxon>Bacillales Family XII. Incertae Sedis</taxon>
        <taxon>Exiguobacterium</taxon>
    </lineage>
</organism>
<evidence type="ECO:0000313" key="8">
    <source>
        <dbReference type="Proteomes" id="UP000053797"/>
    </source>
</evidence>
<dbReference type="AlphaFoldDB" id="A0A0V8GEP8"/>
<reference evidence="6 8" key="1">
    <citation type="journal article" date="2015" name="Int. J. Syst. Evol. Microbiol.">
        <title>Exiguobacterium enclense sp. nov., isolated from sediment.</title>
        <authorList>
            <person name="Dastager S.G."/>
            <person name="Mawlankar R."/>
            <person name="Sonalkar V.V."/>
            <person name="Thorat M.N."/>
            <person name="Mual P."/>
            <person name="Verma A."/>
            <person name="Krishnamurthi S."/>
            <person name="Tang S.K."/>
            <person name="Li W.J."/>
        </authorList>
    </citation>
    <scope>NUCLEOTIDE SEQUENCE [LARGE SCALE GENOMIC DNA]</scope>
    <source>
        <strain evidence="6 8">NIO-1109</strain>
    </source>
</reference>
<dbReference type="CDD" id="cd16914">
    <property type="entry name" value="EcfT"/>
    <property type="match status" value="1"/>
</dbReference>
<evidence type="ECO:0000256" key="3">
    <source>
        <dbReference type="ARBA" id="ARBA00022989"/>
    </source>
</evidence>
<dbReference type="EMBL" id="LDQV01000038">
    <property type="protein sequence ID" value="KTR25397.1"/>
    <property type="molecule type" value="Genomic_DNA"/>
</dbReference>
<feature type="transmembrane region" description="Helical" evidence="5">
    <location>
        <begin position="246"/>
        <end position="265"/>
    </location>
</feature>
<protein>
    <submittedName>
        <fullName evidence="7">Membrane protein</fullName>
    </submittedName>
</protein>
<keyword evidence="3 5" id="KW-1133">Transmembrane helix</keyword>
<gene>
    <name evidence="6" type="ORF">AS033_10455</name>
    <name evidence="7" type="ORF">RSA11_15530</name>
</gene>
<dbReference type="OrthoDB" id="8635523at2"/>
<sequence length="274" mass="31110">MAVEMLGYIEKTSPIHRLTGTTKLIGFLLFTTATMFTYDTRVLLVMGLVSIVLFRLSRIQFREVRFVLIFTAIFVLINALAVYLFEPEQGVAIYGSRHVLLEGIGRFTMTAEQLFYLFNLILKYSVIVPIAVLFLVTTHPTEFASSLNRIGVPYKIAFAVSLALRYIPDVQSDFRTIANAQEARGIAVSHGSLWQRARNSIQILLPLLFTSLERIETVSNAMDLRGFGAGRKRTWYNQQTMTRIDYVAIGCVLLLTVLSFVVTFYDGNRFYNPF</sequence>
<feature type="transmembrane region" description="Helical" evidence="5">
    <location>
        <begin position="114"/>
        <end position="136"/>
    </location>
</feature>
<evidence type="ECO:0000256" key="4">
    <source>
        <dbReference type="ARBA" id="ARBA00023136"/>
    </source>
</evidence>
<keyword evidence="2 5" id="KW-0812">Transmembrane</keyword>
<dbReference type="EMBL" id="LNQL01000003">
    <property type="protein sequence ID" value="KSU48743.1"/>
    <property type="molecule type" value="Genomic_DNA"/>
</dbReference>
<evidence type="ECO:0000313" key="9">
    <source>
        <dbReference type="Proteomes" id="UP000072605"/>
    </source>
</evidence>
<feature type="transmembrane region" description="Helical" evidence="5">
    <location>
        <begin position="66"/>
        <end position="85"/>
    </location>
</feature>
<dbReference type="PANTHER" id="PTHR33514:SF1">
    <property type="entry name" value="ABC TRANSPORTER PERMEASE"/>
    <property type="match status" value="1"/>
</dbReference>
<accession>A0A0V8GEP8</accession>
<dbReference type="RefSeq" id="WP_023466770.1">
    <property type="nucleotide sequence ID" value="NZ_FMYN01000003.1"/>
</dbReference>
<evidence type="ECO:0000313" key="6">
    <source>
        <dbReference type="EMBL" id="KSU48743.1"/>
    </source>
</evidence>
<dbReference type="PANTHER" id="PTHR33514">
    <property type="entry name" value="PROTEIN ABCI12, CHLOROPLASTIC"/>
    <property type="match status" value="1"/>
</dbReference>
<feature type="transmembrane region" description="Helical" evidence="5">
    <location>
        <begin position="24"/>
        <end position="54"/>
    </location>
</feature>